<dbReference type="Proteomes" id="UP001470230">
    <property type="component" value="Unassembled WGS sequence"/>
</dbReference>
<sequence length="101" mass="12392">MNPVLIHWGEELRNLRKELQDLLSQEDKRTQIQKQIDVIESLFKNEFESLESKYMQIKIRIGFQEIKDQSSEKVQEELERFRREKEQLERQMNEIQELLKS</sequence>
<accession>A0ABR2HWN4</accession>
<evidence type="ECO:0000313" key="3">
    <source>
        <dbReference type="Proteomes" id="UP001470230"/>
    </source>
</evidence>
<feature type="coiled-coil region" evidence="1">
    <location>
        <begin position="67"/>
        <end position="101"/>
    </location>
</feature>
<keyword evidence="1" id="KW-0175">Coiled coil</keyword>
<dbReference type="EMBL" id="JAPFFF010000022">
    <property type="protein sequence ID" value="KAK8853664.1"/>
    <property type="molecule type" value="Genomic_DNA"/>
</dbReference>
<comment type="caution">
    <text evidence="2">The sequence shown here is derived from an EMBL/GenBank/DDBJ whole genome shotgun (WGS) entry which is preliminary data.</text>
</comment>
<proteinExistence type="predicted"/>
<evidence type="ECO:0000313" key="2">
    <source>
        <dbReference type="EMBL" id="KAK8853664.1"/>
    </source>
</evidence>
<evidence type="ECO:0000256" key="1">
    <source>
        <dbReference type="SAM" id="Coils"/>
    </source>
</evidence>
<gene>
    <name evidence="2" type="ORF">M9Y10_017225</name>
</gene>
<keyword evidence="3" id="KW-1185">Reference proteome</keyword>
<organism evidence="2 3">
    <name type="scientific">Tritrichomonas musculus</name>
    <dbReference type="NCBI Taxonomy" id="1915356"/>
    <lineage>
        <taxon>Eukaryota</taxon>
        <taxon>Metamonada</taxon>
        <taxon>Parabasalia</taxon>
        <taxon>Tritrichomonadida</taxon>
        <taxon>Tritrichomonadidae</taxon>
        <taxon>Tritrichomonas</taxon>
    </lineage>
</organism>
<protein>
    <submittedName>
        <fullName evidence="2">Uncharacterized protein</fullName>
    </submittedName>
</protein>
<name>A0ABR2HWN4_9EUKA</name>
<reference evidence="2 3" key="1">
    <citation type="submission" date="2024-04" db="EMBL/GenBank/DDBJ databases">
        <title>Tritrichomonas musculus Genome.</title>
        <authorList>
            <person name="Alves-Ferreira E."/>
            <person name="Grigg M."/>
            <person name="Lorenzi H."/>
            <person name="Galac M."/>
        </authorList>
    </citation>
    <scope>NUCLEOTIDE SEQUENCE [LARGE SCALE GENOMIC DNA]</scope>
    <source>
        <strain evidence="2 3">EAF2021</strain>
    </source>
</reference>